<dbReference type="GO" id="GO:0005975">
    <property type="term" value="P:carbohydrate metabolic process"/>
    <property type="evidence" value="ECO:0007669"/>
    <property type="project" value="InterPro"/>
</dbReference>
<reference evidence="4" key="1">
    <citation type="submission" date="2024-06" db="UniProtKB">
        <authorList>
            <consortium name="Ensembl"/>
        </authorList>
    </citation>
    <scope>IDENTIFICATION</scope>
</reference>
<evidence type="ECO:0000256" key="2">
    <source>
        <dbReference type="RuleBase" id="RU361185"/>
    </source>
</evidence>
<dbReference type="PANTHER" id="PTHR22762">
    <property type="entry name" value="ALPHA-GLUCOSIDASE"/>
    <property type="match status" value="1"/>
</dbReference>
<dbReference type="OMA" id="WKMEIKE"/>
<proteinExistence type="inferred from homology"/>
<evidence type="ECO:0000313" key="4">
    <source>
        <dbReference type="Ensembl" id="ENSMPUP00000002974.1"/>
    </source>
</evidence>
<dbReference type="InterPro" id="IPR030458">
    <property type="entry name" value="Glyco_hydro_31_AS"/>
</dbReference>
<dbReference type="GO" id="GO:0004558">
    <property type="term" value="F:alpha-1,4-glucosidase activity"/>
    <property type="evidence" value="ECO:0007669"/>
    <property type="project" value="TreeGrafter"/>
</dbReference>
<dbReference type="Ensembl" id="ENSMPUT00000003035.1">
    <property type="protein sequence ID" value="ENSMPUP00000002974.1"/>
    <property type="gene ID" value="ENSMPUG00000003004.1"/>
</dbReference>
<dbReference type="eggNOG" id="KOG1065">
    <property type="taxonomic scope" value="Eukaryota"/>
</dbReference>
<dbReference type="HOGENOM" id="CLU_106993_0_0_1"/>
<dbReference type="GeneTree" id="ENSGT00940000163043"/>
<name>M3XV74_MUSPF</name>
<dbReference type="InParanoid" id="M3XV74"/>
<evidence type="ECO:0000259" key="3">
    <source>
        <dbReference type="Pfam" id="PF01055"/>
    </source>
</evidence>
<dbReference type="STRING" id="9669.ENSMPUP00000002974"/>
<dbReference type="Gene3D" id="3.20.20.80">
    <property type="entry name" value="Glycosidases"/>
    <property type="match status" value="1"/>
</dbReference>
<dbReference type="EMBL" id="AEYP01008752">
    <property type="status" value="NOT_ANNOTATED_CDS"/>
    <property type="molecule type" value="Genomic_DNA"/>
</dbReference>
<keyword evidence="2" id="KW-0378">Hydrolase</keyword>
<accession>M3XV74</accession>
<comment type="similarity">
    <text evidence="1 2">Belongs to the glycosyl hydrolase 31 family.</text>
</comment>
<dbReference type="InterPro" id="IPR000322">
    <property type="entry name" value="Glyco_hydro_31_TIM"/>
</dbReference>
<dbReference type="AlphaFoldDB" id="M3XV74"/>
<organism evidence="4">
    <name type="scientific">Mustela putorius furo</name>
    <name type="common">European domestic ferret</name>
    <name type="synonym">Mustela furo</name>
    <dbReference type="NCBI Taxonomy" id="9669"/>
    <lineage>
        <taxon>Eukaryota</taxon>
        <taxon>Metazoa</taxon>
        <taxon>Chordata</taxon>
        <taxon>Craniata</taxon>
        <taxon>Vertebrata</taxon>
        <taxon>Euteleostomi</taxon>
        <taxon>Mammalia</taxon>
        <taxon>Eutheria</taxon>
        <taxon>Laurasiatheria</taxon>
        <taxon>Carnivora</taxon>
        <taxon>Caniformia</taxon>
        <taxon>Musteloidea</taxon>
        <taxon>Mustelidae</taxon>
        <taxon>Mustelinae</taxon>
        <taxon>Mustela</taxon>
    </lineage>
</organism>
<evidence type="ECO:0000256" key="1">
    <source>
        <dbReference type="ARBA" id="ARBA00007806"/>
    </source>
</evidence>
<dbReference type="PROSITE" id="PS00129">
    <property type="entry name" value="GLYCOSYL_HYDROL_F31_1"/>
    <property type="match status" value="1"/>
</dbReference>
<sequence>MYLLLQLYRANVAFPDFFRNSTAAWWKMEIKELYEDFQKPGKNLKFDGLWIDMNEPSNFVDGSVRGCSDEILNNPPYMPYLESREKGLSSKTLCMESEQILPDGSRVRHYDVHSLYGWAQTRPTYEAVQEVTGKRGVVITRSTFPSSGRWGGHWLGDNTAAWDQLRKSIIGVWASPQGP</sequence>
<dbReference type="PANTHER" id="PTHR22762:SF122">
    <property type="entry name" value="MALTASE-GLUCOAMYLASE 2-RELATED"/>
    <property type="match status" value="1"/>
</dbReference>
<feature type="domain" description="Glycoside hydrolase family 31 TIM barrel" evidence="3">
    <location>
        <begin position="11"/>
        <end position="172"/>
    </location>
</feature>
<dbReference type="InterPro" id="IPR017853">
    <property type="entry name" value="GH"/>
</dbReference>
<keyword evidence="2" id="KW-0326">Glycosidase</keyword>
<dbReference type="Pfam" id="PF01055">
    <property type="entry name" value="Glyco_hydro_31_2nd"/>
    <property type="match status" value="1"/>
</dbReference>
<dbReference type="SUPFAM" id="SSF51445">
    <property type="entry name" value="(Trans)glycosidases"/>
    <property type="match status" value="1"/>
</dbReference>
<protein>
    <recommendedName>
        <fullName evidence="3">Glycoside hydrolase family 31 TIM barrel domain-containing protein</fullName>
    </recommendedName>
</protein>